<keyword evidence="3" id="KW-0964">Secreted</keyword>
<dbReference type="PANTHER" id="PTHR31297">
    <property type="entry name" value="GLUCAN ENDO-1,6-BETA-GLUCOSIDASE B"/>
    <property type="match status" value="1"/>
</dbReference>
<evidence type="ECO:0000256" key="2">
    <source>
        <dbReference type="ARBA" id="ARBA00005641"/>
    </source>
</evidence>
<dbReference type="HOGENOM" id="CLU_004624_2_0_1"/>
<evidence type="ECO:0000256" key="11">
    <source>
        <dbReference type="SAM" id="SignalP"/>
    </source>
</evidence>
<keyword evidence="6 10" id="KW-0326">Glycosidase</keyword>
<dbReference type="AlphaFoldDB" id="A0A084QW00"/>
<sequence length="387" mass="42524">MLLSHLTLTALVANAATAAAQSTYLNWRSFRANGVNLGGWLHQEAVIDPNWWNQHAPGTLDEWDFCVAAGRLCGPVLEQRYASYITTTDIDILARAGINVLRIPTGYNAWVAVPGSQLYTGNQSRYLRTISEYAITRYGMHIILDIHSHPGGVNGMGLGGKEGGYGWFNNETALSYSYRAVDAAIAFIQGSSRPSSWTLEPLNEPVDNRDPSSMGSPAALSDAGAAWVLSYFRGVISRVNAVNSRIPVMLQGSFRPVDFWSPNFPTTANIVFDIHHYYFAGRPTTSANVPEWICRDAIETQGDGRFPVFVGEWSIQATSANTFASRARNLNTGLRTFSQYFVGSAYWTYKFFGNVPVDGQGTQGDYWNYSDFISMAIINPSSGVACN</sequence>
<protein>
    <recommendedName>
        <fullName evidence="9">glucan 1,3-beta-glucosidase</fullName>
        <ecNumber evidence="9">3.2.1.58</ecNumber>
    </recommendedName>
</protein>
<evidence type="ECO:0000259" key="12">
    <source>
        <dbReference type="Pfam" id="PF00150"/>
    </source>
</evidence>
<dbReference type="GO" id="GO:0071555">
    <property type="term" value="P:cell wall organization"/>
    <property type="evidence" value="ECO:0007669"/>
    <property type="project" value="UniProtKB-KW"/>
</dbReference>
<dbReference type="GO" id="GO:0005576">
    <property type="term" value="C:extracellular region"/>
    <property type="evidence" value="ECO:0007669"/>
    <property type="project" value="UniProtKB-SubCell"/>
</dbReference>
<evidence type="ECO:0000313" key="14">
    <source>
        <dbReference type="Proteomes" id="UP000028524"/>
    </source>
</evidence>
<evidence type="ECO:0000256" key="10">
    <source>
        <dbReference type="RuleBase" id="RU361153"/>
    </source>
</evidence>
<feature type="chain" id="PRO_5001779720" description="glucan 1,3-beta-glucosidase" evidence="11">
    <location>
        <begin position="21"/>
        <end position="387"/>
    </location>
</feature>
<gene>
    <name evidence="13" type="ORF">S40285_09077</name>
</gene>
<dbReference type="EMBL" id="KL659994">
    <property type="protein sequence ID" value="KFA68135.1"/>
    <property type="molecule type" value="Genomic_DNA"/>
</dbReference>
<evidence type="ECO:0000256" key="1">
    <source>
        <dbReference type="ARBA" id="ARBA00004613"/>
    </source>
</evidence>
<dbReference type="InterPro" id="IPR001547">
    <property type="entry name" value="Glyco_hydro_5"/>
</dbReference>
<dbReference type="InParanoid" id="A0A084QW00"/>
<organism evidence="13 14">
    <name type="scientific">Stachybotrys chlorohalonatus (strain IBT 40285)</name>
    <dbReference type="NCBI Taxonomy" id="1283841"/>
    <lineage>
        <taxon>Eukaryota</taxon>
        <taxon>Fungi</taxon>
        <taxon>Dikarya</taxon>
        <taxon>Ascomycota</taxon>
        <taxon>Pezizomycotina</taxon>
        <taxon>Sordariomycetes</taxon>
        <taxon>Hypocreomycetidae</taxon>
        <taxon>Hypocreales</taxon>
        <taxon>Stachybotryaceae</taxon>
        <taxon>Stachybotrys</taxon>
    </lineage>
</organism>
<dbReference type="PANTHER" id="PTHR31297:SF1">
    <property type="entry name" value="GLUCAN 1,3-BETA-GLUCOSIDASE I_II-RELATED"/>
    <property type="match status" value="1"/>
</dbReference>
<dbReference type="Proteomes" id="UP000028524">
    <property type="component" value="Unassembled WGS sequence"/>
</dbReference>
<evidence type="ECO:0000256" key="5">
    <source>
        <dbReference type="ARBA" id="ARBA00022801"/>
    </source>
</evidence>
<dbReference type="Pfam" id="PF00150">
    <property type="entry name" value="Cellulase"/>
    <property type="match status" value="1"/>
</dbReference>
<comment type="catalytic activity">
    <reaction evidence="8">
        <text>Successive hydrolysis of beta-D-glucose units from the non-reducing ends of (1-&gt;3)-beta-D-glucans, releasing alpha-glucose.</text>
        <dbReference type="EC" id="3.2.1.58"/>
    </reaction>
</comment>
<keyword evidence="4 11" id="KW-0732">Signal</keyword>
<evidence type="ECO:0000256" key="8">
    <source>
        <dbReference type="ARBA" id="ARBA00036824"/>
    </source>
</evidence>
<dbReference type="GO" id="GO:0009251">
    <property type="term" value="P:glucan catabolic process"/>
    <property type="evidence" value="ECO:0007669"/>
    <property type="project" value="TreeGrafter"/>
</dbReference>
<feature type="signal peptide" evidence="11">
    <location>
        <begin position="1"/>
        <end position="20"/>
    </location>
</feature>
<evidence type="ECO:0000256" key="4">
    <source>
        <dbReference type="ARBA" id="ARBA00022729"/>
    </source>
</evidence>
<comment type="similarity">
    <text evidence="2 10">Belongs to the glycosyl hydrolase 5 (cellulase A) family.</text>
</comment>
<dbReference type="InterPro" id="IPR017853">
    <property type="entry name" value="GH"/>
</dbReference>
<dbReference type="SUPFAM" id="SSF51445">
    <property type="entry name" value="(Trans)glycosidases"/>
    <property type="match status" value="1"/>
</dbReference>
<reference evidence="13 14" key="1">
    <citation type="journal article" date="2014" name="BMC Genomics">
        <title>Comparative genome sequencing reveals chemotype-specific gene clusters in the toxigenic black mold Stachybotrys.</title>
        <authorList>
            <person name="Semeiks J."/>
            <person name="Borek D."/>
            <person name="Otwinowski Z."/>
            <person name="Grishin N.V."/>
        </authorList>
    </citation>
    <scope>NUCLEOTIDE SEQUENCE [LARGE SCALE GENOMIC DNA]</scope>
    <source>
        <strain evidence="13 14">IBT 40285</strain>
    </source>
</reference>
<keyword evidence="7" id="KW-0961">Cell wall biogenesis/degradation</keyword>
<evidence type="ECO:0000256" key="7">
    <source>
        <dbReference type="ARBA" id="ARBA00023316"/>
    </source>
</evidence>
<comment type="subcellular location">
    <subcellularLocation>
        <location evidence="1">Secreted</location>
    </subcellularLocation>
</comment>
<name>A0A084QW00_STAC4</name>
<dbReference type="STRING" id="1283841.A0A084QW00"/>
<evidence type="ECO:0000313" key="13">
    <source>
        <dbReference type="EMBL" id="KFA68135.1"/>
    </source>
</evidence>
<dbReference type="GO" id="GO:0009986">
    <property type="term" value="C:cell surface"/>
    <property type="evidence" value="ECO:0007669"/>
    <property type="project" value="TreeGrafter"/>
</dbReference>
<keyword evidence="14" id="KW-1185">Reference proteome</keyword>
<evidence type="ECO:0000256" key="6">
    <source>
        <dbReference type="ARBA" id="ARBA00023295"/>
    </source>
</evidence>
<evidence type="ECO:0000256" key="3">
    <source>
        <dbReference type="ARBA" id="ARBA00022525"/>
    </source>
</evidence>
<dbReference type="OrthoDB" id="1887033at2759"/>
<accession>A0A084QW00</accession>
<dbReference type="InterPro" id="IPR050386">
    <property type="entry name" value="Glycosyl_hydrolase_5"/>
</dbReference>
<dbReference type="GO" id="GO:0004338">
    <property type="term" value="F:glucan exo-1,3-beta-glucosidase activity"/>
    <property type="evidence" value="ECO:0007669"/>
    <property type="project" value="UniProtKB-EC"/>
</dbReference>
<keyword evidence="5 10" id="KW-0378">Hydrolase</keyword>
<feature type="domain" description="Glycoside hydrolase family 5" evidence="12">
    <location>
        <begin position="82"/>
        <end position="350"/>
    </location>
</feature>
<dbReference type="EC" id="3.2.1.58" evidence="9"/>
<dbReference type="OMA" id="TGYNAWV"/>
<evidence type="ECO:0000256" key="9">
    <source>
        <dbReference type="ARBA" id="ARBA00038929"/>
    </source>
</evidence>
<dbReference type="Gene3D" id="3.20.20.80">
    <property type="entry name" value="Glycosidases"/>
    <property type="match status" value="1"/>
</dbReference>
<proteinExistence type="inferred from homology"/>